<protein>
    <submittedName>
        <fullName evidence="2">Uncharacterized protein</fullName>
    </submittedName>
</protein>
<comment type="caution">
    <text evidence="2">The sequence shown here is derived from an EMBL/GenBank/DDBJ whole genome shotgun (WGS) entry which is preliminary data.</text>
</comment>
<dbReference type="Proteomes" id="UP000886523">
    <property type="component" value="Unassembled WGS sequence"/>
</dbReference>
<proteinExistence type="predicted"/>
<evidence type="ECO:0000313" key="3">
    <source>
        <dbReference type="Proteomes" id="UP000886523"/>
    </source>
</evidence>
<gene>
    <name evidence="2" type="ORF">BS47DRAFT_846940</name>
</gene>
<feature type="region of interest" description="Disordered" evidence="1">
    <location>
        <begin position="134"/>
        <end position="172"/>
    </location>
</feature>
<organism evidence="2 3">
    <name type="scientific">Hydnum rufescens UP504</name>
    <dbReference type="NCBI Taxonomy" id="1448309"/>
    <lineage>
        <taxon>Eukaryota</taxon>
        <taxon>Fungi</taxon>
        <taxon>Dikarya</taxon>
        <taxon>Basidiomycota</taxon>
        <taxon>Agaricomycotina</taxon>
        <taxon>Agaricomycetes</taxon>
        <taxon>Cantharellales</taxon>
        <taxon>Hydnaceae</taxon>
        <taxon>Hydnum</taxon>
    </lineage>
</organism>
<evidence type="ECO:0000313" key="2">
    <source>
        <dbReference type="EMBL" id="KAF9520152.1"/>
    </source>
</evidence>
<evidence type="ECO:0000256" key="1">
    <source>
        <dbReference type="SAM" id="MobiDB-lite"/>
    </source>
</evidence>
<keyword evidence="3" id="KW-1185">Reference proteome</keyword>
<sequence>MQNESLALRPKLVTRPGGGPDARLVVQCNLFDIAIRALAACTSYDDMEGIGIEGWLSRVNLHLTQFDAWRHHFAPIIALSDPSESLHINIINLQHQFFRHAFVLRGYLAIRTLWPEHHRLGLGHSTRELIAQNSQGHGQGTPLKSQNRSSSRVLGSGGPSSFSSSDLDDRTTAAPAPISIRSRPYISNCPFRPCVLHQGAACLPGCAEQAGAEGGYDERACDACVGYAAGGCWGHPESLGRHRHRGRNNNNNNSCSSCSNAAAFRKARCGGPAGPDRGVGRTHGGMANDDEGVVFQWTACGPLVGSRRSSEHCPSVRHGESREGSGRWCWCWREDAA</sequence>
<name>A0A9P6BA91_9AGAM</name>
<feature type="compositionally biased region" description="Polar residues" evidence="1">
    <location>
        <begin position="134"/>
        <end position="153"/>
    </location>
</feature>
<dbReference type="AlphaFoldDB" id="A0A9P6BA91"/>
<dbReference type="EMBL" id="MU128913">
    <property type="protein sequence ID" value="KAF9520152.1"/>
    <property type="molecule type" value="Genomic_DNA"/>
</dbReference>
<accession>A0A9P6BA91</accession>
<reference evidence="2" key="1">
    <citation type="journal article" date="2020" name="Nat. Commun.">
        <title>Large-scale genome sequencing of mycorrhizal fungi provides insights into the early evolution of symbiotic traits.</title>
        <authorList>
            <person name="Miyauchi S."/>
            <person name="Kiss E."/>
            <person name="Kuo A."/>
            <person name="Drula E."/>
            <person name="Kohler A."/>
            <person name="Sanchez-Garcia M."/>
            <person name="Morin E."/>
            <person name="Andreopoulos B."/>
            <person name="Barry K.W."/>
            <person name="Bonito G."/>
            <person name="Buee M."/>
            <person name="Carver A."/>
            <person name="Chen C."/>
            <person name="Cichocki N."/>
            <person name="Clum A."/>
            <person name="Culley D."/>
            <person name="Crous P.W."/>
            <person name="Fauchery L."/>
            <person name="Girlanda M."/>
            <person name="Hayes R.D."/>
            <person name="Keri Z."/>
            <person name="LaButti K."/>
            <person name="Lipzen A."/>
            <person name="Lombard V."/>
            <person name="Magnuson J."/>
            <person name="Maillard F."/>
            <person name="Murat C."/>
            <person name="Nolan M."/>
            <person name="Ohm R.A."/>
            <person name="Pangilinan J."/>
            <person name="Pereira M.F."/>
            <person name="Perotto S."/>
            <person name="Peter M."/>
            <person name="Pfister S."/>
            <person name="Riley R."/>
            <person name="Sitrit Y."/>
            <person name="Stielow J.B."/>
            <person name="Szollosi G."/>
            <person name="Zifcakova L."/>
            <person name="Stursova M."/>
            <person name="Spatafora J.W."/>
            <person name="Tedersoo L."/>
            <person name="Vaario L.M."/>
            <person name="Yamada A."/>
            <person name="Yan M."/>
            <person name="Wang P."/>
            <person name="Xu J."/>
            <person name="Bruns T."/>
            <person name="Baldrian P."/>
            <person name="Vilgalys R."/>
            <person name="Dunand C."/>
            <person name="Henrissat B."/>
            <person name="Grigoriev I.V."/>
            <person name="Hibbett D."/>
            <person name="Nagy L.G."/>
            <person name="Martin F.M."/>
        </authorList>
    </citation>
    <scope>NUCLEOTIDE SEQUENCE</scope>
    <source>
        <strain evidence="2">UP504</strain>
    </source>
</reference>